<comment type="catalytic activity">
    <reaction evidence="6">
        <text>ATP + H2O = ADP + phosphate + H(+)</text>
        <dbReference type="Rhea" id="RHEA:13065"/>
        <dbReference type="ChEBI" id="CHEBI:15377"/>
        <dbReference type="ChEBI" id="CHEBI:15378"/>
        <dbReference type="ChEBI" id="CHEBI:30616"/>
        <dbReference type="ChEBI" id="CHEBI:43474"/>
        <dbReference type="ChEBI" id="CHEBI:456216"/>
        <dbReference type="EC" id="3.6.4.13"/>
    </reaction>
</comment>
<evidence type="ECO:0000313" key="14">
    <source>
        <dbReference type="Proteomes" id="UP001367676"/>
    </source>
</evidence>
<feature type="compositionally biased region" description="Low complexity" evidence="9">
    <location>
        <begin position="570"/>
        <end position="622"/>
    </location>
</feature>
<feature type="region of interest" description="Disordered" evidence="9">
    <location>
        <begin position="1"/>
        <end position="49"/>
    </location>
</feature>
<evidence type="ECO:0000256" key="2">
    <source>
        <dbReference type="ARBA" id="ARBA00022741"/>
    </source>
</evidence>
<dbReference type="SMART" id="SM00490">
    <property type="entry name" value="HELICc"/>
    <property type="match status" value="1"/>
</dbReference>
<evidence type="ECO:0000256" key="6">
    <source>
        <dbReference type="ARBA" id="ARBA00047984"/>
    </source>
</evidence>
<evidence type="ECO:0000256" key="1">
    <source>
        <dbReference type="ARBA" id="ARBA00012552"/>
    </source>
</evidence>
<dbReference type="GO" id="GO:0016787">
    <property type="term" value="F:hydrolase activity"/>
    <property type="evidence" value="ECO:0007669"/>
    <property type="project" value="UniProtKB-KW"/>
</dbReference>
<feature type="compositionally biased region" description="Basic and acidic residues" evidence="9">
    <location>
        <begin position="541"/>
        <end position="550"/>
    </location>
</feature>
<feature type="domain" description="DEAD-box RNA helicase Q" evidence="12">
    <location>
        <begin position="101"/>
        <end position="129"/>
    </location>
</feature>
<evidence type="ECO:0000256" key="7">
    <source>
        <dbReference type="PROSITE-ProRule" id="PRU00552"/>
    </source>
</evidence>
<feature type="compositionally biased region" description="Pro residues" evidence="9">
    <location>
        <begin position="558"/>
        <end position="568"/>
    </location>
</feature>
<evidence type="ECO:0000259" key="10">
    <source>
        <dbReference type="PROSITE" id="PS51192"/>
    </source>
</evidence>
<evidence type="ECO:0000313" key="13">
    <source>
        <dbReference type="EMBL" id="KAK7590068.1"/>
    </source>
</evidence>
<dbReference type="InterPro" id="IPR014001">
    <property type="entry name" value="Helicase_ATP-bd"/>
</dbReference>
<evidence type="ECO:0000256" key="9">
    <source>
        <dbReference type="SAM" id="MobiDB-lite"/>
    </source>
</evidence>
<keyword evidence="2 8" id="KW-0547">Nucleotide-binding</keyword>
<reference evidence="13 14" key="1">
    <citation type="submission" date="2024-03" db="EMBL/GenBank/DDBJ databases">
        <title>Adaptation during the transition from Ophiocordyceps entomopathogen to insect associate is accompanied by gene loss and intensified selection.</title>
        <authorList>
            <person name="Ward C.M."/>
            <person name="Onetto C.A."/>
            <person name="Borneman A.R."/>
        </authorList>
    </citation>
    <scope>NUCLEOTIDE SEQUENCE [LARGE SCALE GENOMIC DNA]</scope>
    <source>
        <strain evidence="13">AWRI1</strain>
        <tissue evidence="13">Single Adult Female</tissue>
    </source>
</reference>
<keyword evidence="4 8" id="KW-0347">Helicase</keyword>
<dbReference type="PANTHER" id="PTHR47958">
    <property type="entry name" value="ATP-DEPENDENT RNA HELICASE DBP3"/>
    <property type="match status" value="1"/>
</dbReference>
<feature type="domain" description="Helicase ATP-binding" evidence="10">
    <location>
        <begin position="132"/>
        <end position="307"/>
    </location>
</feature>
<feature type="region of interest" description="Disordered" evidence="9">
    <location>
        <begin position="496"/>
        <end position="681"/>
    </location>
</feature>
<feature type="compositionally biased region" description="Pro residues" evidence="9">
    <location>
        <begin position="641"/>
        <end position="664"/>
    </location>
</feature>
<keyword evidence="14" id="KW-1185">Reference proteome</keyword>
<comment type="similarity">
    <text evidence="8">Belongs to the DEAD box helicase family.</text>
</comment>
<dbReference type="GO" id="GO:0003724">
    <property type="term" value="F:RNA helicase activity"/>
    <property type="evidence" value="ECO:0007669"/>
    <property type="project" value="UniProtKB-EC"/>
</dbReference>
<keyword evidence="3 8" id="KW-0378">Hydrolase</keyword>
<dbReference type="InterPro" id="IPR001650">
    <property type="entry name" value="Helicase_C-like"/>
</dbReference>
<sequence length="711" mass="79549">MTRFSSRRRDDDWSRDREKSRRNRSRSRSNDRGGRNFRDSNGRNGASLKVPKWDATKLIPFNKDFYVPQQSVVDRPDEEVTEYRDSKEISLIGEEVPKPVKSFSEAGFPEFILKELIKMGFKDPTSIQAQGWPIALSGKDLVGIASTGSGKTLSYTLPALIHISNQPSLSRGDGPIALILAPTRELAQQIQQVANDFGKVMNIKNTCLFGGAPKVYQARDLENGVHVVIATPGRLIDFLESGKVNLRRITFLVLDEADRMLDMGFEPQIRKIIDQIRPDRQLLMWSATWPKEVQRLAEEYLHKYIQINVGSLTLSANHNIQQNVEICQEYDKERKLMDLMDDIMAQTDNKTIIFMETKKKVDDITRKLKNSGWPAIGIHGDKSQQERDSVLHYFRTGRNPVLVATDVAARGLDVEDVKFVINYDYPNSSEDYVHRIGRTGRSHQTGTAYTFFTRNSAKQAADLILVLSEANQQIHPKLREMADEFQSRNYGFSSSKMRYRRSDGRSKPSYEPYTKRDVSGRAKSRSRSRERYGNNSGVNGRRNDDADNKSRFSRMPPSYMPSQPPPSTGLPSAQSSQPALPPSHAGAASMSAGGSVSSAASSSNMKSATSQSQYAPQAYYYSMPPPPPPNAANATQNSTPVNPPLPSQPPPPQPCLPQQPPPPQSHQHAQPQQLPQQLPQPHCIPYPYYQQYMANYAYAAAAAAAAGYAPQ</sequence>
<dbReference type="PROSITE" id="PS00039">
    <property type="entry name" value="DEAD_ATP_HELICASE"/>
    <property type="match status" value="1"/>
</dbReference>
<dbReference type="Gene3D" id="3.40.50.300">
    <property type="entry name" value="P-loop containing nucleotide triphosphate hydrolases"/>
    <property type="match status" value="2"/>
</dbReference>
<dbReference type="InterPro" id="IPR027417">
    <property type="entry name" value="P-loop_NTPase"/>
</dbReference>
<protein>
    <recommendedName>
        <fullName evidence="1">RNA helicase</fullName>
        <ecNumber evidence="1">3.6.4.13</ecNumber>
    </recommendedName>
</protein>
<dbReference type="SUPFAM" id="SSF52540">
    <property type="entry name" value="P-loop containing nucleoside triphosphate hydrolases"/>
    <property type="match status" value="1"/>
</dbReference>
<feature type="compositionally biased region" description="Low complexity" evidence="9">
    <location>
        <begin position="631"/>
        <end position="640"/>
    </location>
</feature>
<feature type="compositionally biased region" description="Low complexity" evidence="9">
    <location>
        <begin position="665"/>
        <end position="681"/>
    </location>
</feature>
<dbReference type="PROSITE" id="PS51194">
    <property type="entry name" value="HELICASE_CTER"/>
    <property type="match status" value="1"/>
</dbReference>
<dbReference type="GO" id="GO:0005524">
    <property type="term" value="F:ATP binding"/>
    <property type="evidence" value="ECO:0007669"/>
    <property type="project" value="UniProtKB-KW"/>
</dbReference>
<dbReference type="EMBL" id="JBBCAQ010000022">
    <property type="protein sequence ID" value="KAK7590068.1"/>
    <property type="molecule type" value="Genomic_DNA"/>
</dbReference>
<proteinExistence type="inferred from homology"/>
<dbReference type="EC" id="3.6.4.13" evidence="1"/>
<evidence type="ECO:0000259" key="11">
    <source>
        <dbReference type="PROSITE" id="PS51194"/>
    </source>
</evidence>
<dbReference type="InterPro" id="IPR000629">
    <property type="entry name" value="RNA-helicase_DEAD-box_CS"/>
</dbReference>
<dbReference type="Pfam" id="PF00270">
    <property type="entry name" value="DEAD"/>
    <property type="match status" value="1"/>
</dbReference>
<feature type="compositionally biased region" description="Basic and acidic residues" evidence="9">
    <location>
        <begin position="7"/>
        <end position="19"/>
    </location>
</feature>
<accession>A0AAN9TET7</accession>
<evidence type="ECO:0000256" key="8">
    <source>
        <dbReference type="RuleBase" id="RU000492"/>
    </source>
</evidence>
<dbReference type="PROSITE" id="PS51195">
    <property type="entry name" value="Q_MOTIF"/>
    <property type="match status" value="1"/>
</dbReference>
<feature type="domain" description="Helicase C-terminal" evidence="11">
    <location>
        <begin position="335"/>
        <end position="482"/>
    </location>
</feature>
<dbReference type="CDD" id="cd18787">
    <property type="entry name" value="SF2_C_DEAD"/>
    <property type="match status" value="1"/>
</dbReference>
<feature type="compositionally biased region" description="Basic and acidic residues" evidence="9">
    <location>
        <begin position="500"/>
        <end position="520"/>
    </location>
</feature>
<dbReference type="Pfam" id="PF00271">
    <property type="entry name" value="Helicase_C"/>
    <property type="match status" value="1"/>
</dbReference>
<feature type="compositionally biased region" description="Basic and acidic residues" evidence="9">
    <location>
        <begin position="28"/>
        <end position="41"/>
    </location>
</feature>
<dbReference type="SMART" id="SM00487">
    <property type="entry name" value="DEXDc"/>
    <property type="match status" value="1"/>
</dbReference>
<name>A0AAN9TET7_9HEMI</name>
<dbReference type="Proteomes" id="UP001367676">
    <property type="component" value="Unassembled WGS sequence"/>
</dbReference>
<dbReference type="CDD" id="cd17966">
    <property type="entry name" value="DEADc_DDX5_DDX17"/>
    <property type="match status" value="1"/>
</dbReference>
<evidence type="ECO:0000259" key="12">
    <source>
        <dbReference type="PROSITE" id="PS51195"/>
    </source>
</evidence>
<keyword evidence="5 8" id="KW-0067">ATP-binding</keyword>
<dbReference type="AlphaFoldDB" id="A0AAN9TET7"/>
<evidence type="ECO:0000256" key="3">
    <source>
        <dbReference type="ARBA" id="ARBA00022801"/>
    </source>
</evidence>
<dbReference type="FunFam" id="3.40.50.300:FF:000079">
    <property type="entry name" value="probable ATP-dependent RNA helicase DDX17"/>
    <property type="match status" value="1"/>
</dbReference>
<organism evidence="13 14">
    <name type="scientific">Parthenolecanium corni</name>
    <dbReference type="NCBI Taxonomy" id="536013"/>
    <lineage>
        <taxon>Eukaryota</taxon>
        <taxon>Metazoa</taxon>
        <taxon>Ecdysozoa</taxon>
        <taxon>Arthropoda</taxon>
        <taxon>Hexapoda</taxon>
        <taxon>Insecta</taxon>
        <taxon>Pterygota</taxon>
        <taxon>Neoptera</taxon>
        <taxon>Paraneoptera</taxon>
        <taxon>Hemiptera</taxon>
        <taxon>Sternorrhyncha</taxon>
        <taxon>Coccoidea</taxon>
        <taxon>Coccidae</taxon>
        <taxon>Parthenolecanium</taxon>
    </lineage>
</organism>
<gene>
    <name evidence="13" type="ORF">V9T40_001681</name>
</gene>
<comment type="caution">
    <text evidence="13">The sequence shown here is derived from an EMBL/GenBank/DDBJ whole genome shotgun (WGS) entry which is preliminary data.</text>
</comment>
<dbReference type="GO" id="GO:0003676">
    <property type="term" value="F:nucleic acid binding"/>
    <property type="evidence" value="ECO:0007669"/>
    <property type="project" value="InterPro"/>
</dbReference>
<dbReference type="InterPro" id="IPR014014">
    <property type="entry name" value="RNA_helicase_DEAD_Q_motif"/>
</dbReference>
<evidence type="ECO:0000256" key="4">
    <source>
        <dbReference type="ARBA" id="ARBA00022806"/>
    </source>
</evidence>
<dbReference type="InterPro" id="IPR011545">
    <property type="entry name" value="DEAD/DEAH_box_helicase_dom"/>
</dbReference>
<dbReference type="PROSITE" id="PS51192">
    <property type="entry name" value="HELICASE_ATP_BIND_1"/>
    <property type="match status" value="1"/>
</dbReference>
<dbReference type="FunFam" id="3.40.50.300:FF:000008">
    <property type="entry name" value="ATP-dependent RNA helicase RhlB"/>
    <property type="match status" value="1"/>
</dbReference>
<dbReference type="GO" id="GO:0031047">
    <property type="term" value="P:regulatory ncRNA-mediated gene silencing"/>
    <property type="evidence" value="ECO:0007669"/>
    <property type="project" value="UniProtKB-ARBA"/>
</dbReference>
<feature type="short sequence motif" description="Q motif" evidence="7">
    <location>
        <begin position="101"/>
        <end position="129"/>
    </location>
</feature>
<evidence type="ECO:0000256" key="5">
    <source>
        <dbReference type="ARBA" id="ARBA00022840"/>
    </source>
</evidence>